<dbReference type="InterPro" id="IPR043519">
    <property type="entry name" value="NT_sf"/>
</dbReference>
<evidence type="ECO:0000259" key="4">
    <source>
        <dbReference type="Pfam" id="PF01743"/>
    </source>
</evidence>
<evidence type="ECO:0000256" key="2">
    <source>
        <dbReference type="ARBA" id="ARBA00022679"/>
    </source>
</evidence>
<dbReference type="Proteomes" id="UP000594263">
    <property type="component" value="Unplaced"/>
</dbReference>
<dbReference type="PANTHER" id="PTHR43051:SF1">
    <property type="entry name" value="POLYNUCLEOTIDE ADENYLYLTRANSFERASE FAMILY PROTEIN"/>
    <property type="match status" value="1"/>
</dbReference>
<dbReference type="InterPro" id="IPR002646">
    <property type="entry name" value="PolA_pol_head_dom"/>
</dbReference>
<organism evidence="5 6">
    <name type="scientific">Kalanchoe fedtschenkoi</name>
    <name type="common">Lavender scallops</name>
    <name type="synonym">South American air plant</name>
    <dbReference type="NCBI Taxonomy" id="63787"/>
    <lineage>
        <taxon>Eukaryota</taxon>
        <taxon>Viridiplantae</taxon>
        <taxon>Streptophyta</taxon>
        <taxon>Embryophyta</taxon>
        <taxon>Tracheophyta</taxon>
        <taxon>Spermatophyta</taxon>
        <taxon>Magnoliopsida</taxon>
        <taxon>eudicotyledons</taxon>
        <taxon>Gunneridae</taxon>
        <taxon>Pentapetalae</taxon>
        <taxon>Saxifragales</taxon>
        <taxon>Crassulaceae</taxon>
        <taxon>Kalanchoe</taxon>
    </lineage>
</organism>
<evidence type="ECO:0000313" key="5">
    <source>
        <dbReference type="EnsemblPlants" id="Kaladp0032s0398.1.v1.1"/>
    </source>
</evidence>
<name>A0A7N0TD45_KALFE</name>
<dbReference type="Gramene" id="Kaladp0032s0398.1.v1.1">
    <property type="protein sequence ID" value="Kaladp0032s0398.1.v1.1"/>
    <property type="gene ID" value="Kaladp0032s0398.v1.1"/>
</dbReference>
<dbReference type="Pfam" id="PF01743">
    <property type="entry name" value="PolyA_pol"/>
    <property type="match status" value="1"/>
</dbReference>
<feature type="domain" description="Poly A polymerase head" evidence="4">
    <location>
        <begin position="2"/>
        <end position="125"/>
    </location>
</feature>
<evidence type="ECO:0000256" key="3">
    <source>
        <dbReference type="RuleBase" id="RU003953"/>
    </source>
</evidence>
<dbReference type="GO" id="GO:0016779">
    <property type="term" value="F:nucleotidyltransferase activity"/>
    <property type="evidence" value="ECO:0007669"/>
    <property type="project" value="InterPro"/>
</dbReference>
<sequence length="125" mass="14402">MFFGGGCVRDLLLKRVPKDFDVITTANLKQIKNHFHRSHIVGRHFPVCVVHIRGHDIEVSSFDTVANTGFAERENSVPRLMPRSCHETDMLLWRNSMQRDFTVNSLFFDPYNSRIYDSSGGMTDL</sequence>
<accession>A0A7N0TD45</accession>
<keyword evidence="2 3" id="KW-0808">Transferase</keyword>
<protein>
    <recommendedName>
        <fullName evidence="4">Poly A polymerase head domain-containing protein</fullName>
    </recommendedName>
</protein>
<dbReference type="PANTHER" id="PTHR43051">
    <property type="entry name" value="POLYNUCLEOTIDE ADENYLYLTRANSFERASE FAMILY PROTEIN"/>
    <property type="match status" value="1"/>
</dbReference>
<dbReference type="GO" id="GO:0003723">
    <property type="term" value="F:RNA binding"/>
    <property type="evidence" value="ECO:0007669"/>
    <property type="project" value="UniProtKB-KW"/>
</dbReference>
<dbReference type="InterPro" id="IPR052191">
    <property type="entry name" value="tRNA_ntf/polyA_polymerase_I"/>
</dbReference>
<evidence type="ECO:0000256" key="1">
    <source>
        <dbReference type="ARBA" id="ARBA00007265"/>
    </source>
</evidence>
<dbReference type="SUPFAM" id="SSF81301">
    <property type="entry name" value="Nucleotidyltransferase"/>
    <property type="match status" value="1"/>
</dbReference>
<dbReference type="AlphaFoldDB" id="A0A7N0TD45"/>
<dbReference type="GO" id="GO:0001680">
    <property type="term" value="P:tRNA 3'-terminal CCA addition"/>
    <property type="evidence" value="ECO:0007669"/>
    <property type="project" value="UniProtKB-ARBA"/>
</dbReference>
<keyword evidence="6" id="KW-1185">Reference proteome</keyword>
<reference evidence="5" key="1">
    <citation type="submission" date="2021-01" db="UniProtKB">
        <authorList>
            <consortium name="EnsemblPlants"/>
        </authorList>
    </citation>
    <scope>IDENTIFICATION</scope>
</reference>
<dbReference type="EnsemblPlants" id="Kaladp0032s0398.1.v1.1">
    <property type="protein sequence ID" value="Kaladp0032s0398.1.v1.1"/>
    <property type="gene ID" value="Kaladp0032s0398.v1.1"/>
</dbReference>
<keyword evidence="3" id="KW-0694">RNA-binding</keyword>
<comment type="similarity">
    <text evidence="1 3">Belongs to the tRNA nucleotidyltransferase/poly(A) polymerase family.</text>
</comment>
<proteinExistence type="inferred from homology"/>
<dbReference type="Gene3D" id="3.30.460.10">
    <property type="entry name" value="Beta Polymerase, domain 2"/>
    <property type="match status" value="1"/>
</dbReference>
<dbReference type="OMA" id="PRSCHET"/>
<evidence type="ECO:0000313" key="6">
    <source>
        <dbReference type="Proteomes" id="UP000594263"/>
    </source>
</evidence>